<dbReference type="Proteomes" id="UP000811619">
    <property type="component" value="Unassembled WGS sequence"/>
</dbReference>
<evidence type="ECO:0000256" key="1">
    <source>
        <dbReference type="SAM" id="MobiDB-lite"/>
    </source>
</evidence>
<evidence type="ECO:0000313" key="3">
    <source>
        <dbReference type="Proteomes" id="UP000811619"/>
    </source>
</evidence>
<keyword evidence="3" id="KW-1185">Reference proteome</keyword>
<accession>A0A8K0J5G8</accession>
<comment type="caution">
    <text evidence="2">The sequence shown here is derived from an EMBL/GenBank/DDBJ whole genome shotgun (WGS) entry which is preliminary data.</text>
</comment>
<proteinExistence type="predicted"/>
<evidence type="ECO:0000313" key="2">
    <source>
        <dbReference type="EMBL" id="KAG5925503.1"/>
    </source>
</evidence>
<dbReference type="EMBL" id="SRPY01000367">
    <property type="protein sequence ID" value="KAG5925503.1"/>
    <property type="molecule type" value="Genomic_DNA"/>
</dbReference>
<organism evidence="2 3">
    <name type="scientific">Claviceps africana</name>
    <dbReference type="NCBI Taxonomy" id="83212"/>
    <lineage>
        <taxon>Eukaryota</taxon>
        <taxon>Fungi</taxon>
        <taxon>Dikarya</taxon>
        <taxon>Ascomycota</taxon>
        <taxon>Pezizomycotina</taxon>
        <taxon>Sordariomycetes</taxon>
        <taxon>Hypocreomycetidae</taxon>
        <taxon>Hypocreales</taxon>
        <taxon>Clavicipitaceae</taxon>
        <taxon>Claviceps</taxon>
    </lineage>
</organism>
<protein>
    <submittedName>
        <fullName evidence="2">Uncharacterized protein</fullName>
    </submittedName>
</protein>
<reference evidence="2" key="1">
    <citation type="journal article" date="2020" name="bioRxiv">
        <title>Whole genome comparisons of ergot fungi reveals the divergence and evolution of species within the genus Claviceps are the result of varying mechanisms driving genome evolution and host range expansion.</title>
        <authorList>
            <person name="Wyka S.A."/>
            <person name="Mondo S.J."/>
            <person name="Liu M."/>
            <person name="Dettman J."/>
            <person name="Nalam V."/>
            <person name="Broders K.D."/>
        </authorList>
    </citation>
    <scope>NUCLEOTIDE SEQUENCE</scope>
    <source>
        <strain evidence="2">CCC 489</strain>
    </source>
</reference>
<feature type="region of interest" description="Disordered" evidence="1">
    <location>
        <begin position="72"/>
        <end position="93"/>
    </location>
</feature>
<name>A0A8K0J5G8_9HYPO</name>
<gene>
    <name evidence="2" type="ORF">E4U42_004222</name>
</gene>
<dbReference type="AlphaFoldDB" id="A0A8K0J5G8"/>
<sequence>MPNAKLAGDCGTGTLAGSPDGLPGNTGGWQPAWEGFQGRRGTSMTERREEEESTVTGAVDLHLHRSVEPAEAAKAVPMSAVSSVSQRQQHPRSKRLLAWSLDLDLDLDLDLNLAGGRQGTAVDRLARGRW</sequence>
<feature type="region of interest" description="Disordered" evidence="1">
    <location>
        <begin position="1"/>
        <end position="57"/>
    </location>
</feature>